<feature type="region of interest" description="Disordered" evidence="1">
    <location>
        <begin position="151"/>
        <end position="173"/>
    </location>
</feature>
<dbReference type="AlphaFoldDB" id="A0A836C3S0"/>
<dbReference type="EMBL" id="JAEHOE010000011">
    <property type="protein sequence ID" value="KAG2498057.1"/>
    <property type="molecule type" value="Genomic_DNA"/>
</dbReference>
<feature type="region of interest" description="Disordered" evidence="1">
    <location>
        <begin position="66"/>
        <end position="90"/>
    </location>
</feature>
<dbReference type="OrthoDB" id="563561at2759"/>
<feature type="region of interest" description="Disordered" evidence="1">
    <location>
        <begin position="1"/>
        <end position="43"/>
    </location>
</feature>
<dbReference type="Proteomes" id="UP000612055">
    <property type="component" value="Unassembled WGS sequence"/>
</dbReference>
<name>A0A836C3S0_9CHLO</name>
<accession>A0A836C3S0</accession>
<reference evidence="2" key="1">
    <citation type="journal article" date="2020" name="bioRxiv">
        <title>Comparative genomics of Chlamydomonas.</title>
        <authorList>
            <person name="Craig R.J."/>
            <person name="Hasan A.R."/>
            <person name="Ness R.W."/>
            <person name="Keightley P.D."/>
        </authorList>
    </citation>
    <scope>NUCLEOTIDE SEQUENCE</scope>
    <source>
        <strain evidence="2">CCAP 11/70</strain>
    </source>
</reference>
<protein>
    <submittedName>
        <fullName evidence="2">Uncharacterized protein</fullName>
    </submittedName>
</protein>
<feature type="compositionally biased region" description="Low complexity" evidence="1">
    <location>
        <begin position="572"/>
        <end position="601"/>
    </location>
</feature>
<feature type="region of interest" description="Disordered" evidence="1">
    <location>
        <begin position="572"/>
        <end position="618"/>
    </location>
</feature>
<evidence type="ECO:0000256" key="1">
    <source>
        <dbReference type="SAM" id="MobiDB-lite"/>
    </source>
</evidence>
<proteinExistence type="predicted"/>
<evidence type="ECO:0000313" key="2">
    <source>
        <dbReference type="EMBL" id="KAG2498057.1"/>
    </source>
</evidence>
<evidence type="ECO:0000313" key="3">
    <source>
        <dbReference type="Proteomes" id="UP000612055"/>
    </source>
</evidence>
<sequence length="652" mass="64365">MPPQGRGRGGGAGGEAGRAGSPASADPGAGPSTSGRSGPASQLSLLPAPLLRAYRALPAAAEALLPAPVTQRPGGGGSAAGRDRGPGSGRLAALREGKEHLSTLDRELNSLPYPSPPQQAAAVAELLSTHPAETAALLRLYSAALRPWGEGSSGGGSGGGGSSGGGGIGGGGGSGGGGVPLEAFALEGWRADTATSVELLLGTCPPLPPSRHALSVLRFALALLRAQTLPALSRRMAAVAHAAANSAGGSRVILPDALTLLGALDAVMSQQDTALRALPAEEASLRAACMEEYARSLAESGLLENAARALLLLQARGQQRSLSTATGKCTYILIHSALAVWKVLGAGGVVPKESAAGAVSPAAAAHLRSVLRGRCLQTAVLVYGVSTLRLLDGGPSYGLPAALHTVGHALRYDGADQALNPTALRLLRYLLASPTDALPPLGADLDALPPAAPAEVAAALAAGLLPALAALPDHLRSGPANPRGPFAELLAACDEAWLDGSGLAHFLAPLLAYGETEQAEGLLGALGRAGGLVGPSVGGGACTGPFREAATSLLGALAGALQRCRRLGPAAAEAPAGPVEAAEGAGADESSEAEAGAKASGGPCGAASRALKPPPAPPVHQLRRLVEYASELWGLPLPAQPAAVGSMGGEAN</sequence>
<gene>
    <name evidence="2" type="ORF">HYH03_003818</name>
</gene>
<keyword evidence="3" id="KW-1185">Reference proteome</keyword>
<organism evidence="2 3">
    <name type="scientific">Edaphochlamys debaryana</name>
    <dbReference type="NCBI Taxonomy" id="47281"/>
    <lineage>
        <taxon>Eukaryota</taxon>
        <taxon>Viridiplantae</taxon>
        <taxon>Chlorophyta</taxon>
        <taxon>core chlorophytes</taxon>
        <taxon>Chlorophyceae</taxon>
        <taxon>CS clade</taxon>
        <taxon>Chlamydomonadales</taxon>
        <taxon>Chlamydomonadales incertae sedis</taxon>
        <taxon>Edaphochlamys</taxon>
    </lineage>
</organism>
<feature type="compositionally biased region" description="Gly residues" evidence="1">
    <location>
        <begin position="1"/>
        <end position="17"/>
    </location>
</feature>
<feature type="compositionally biased region" description="Low complexity" evidence="1">
    <location>
        <begin position="18"/>
        <end position="43"/>
    </location>
</feature>
<comment type="caution">
    <text evidence="2">The sequence shown here is derived from an EMBL/GenBank/DDBJ whole genome shotgun (WGS) entry which is preliminary data.</text>
</comment>